<accession>A0ABP8VTG1</accession>
<dbReference type="InterPro" id="IPR020845">
    <property type="entry name" value="AMP-binding_CS"/>
</dbReference>
<evidence type="ECO:0000256" key="1">
    <source>
        <dbReference type="ARBA" id="ARBA00006432"/>
    </source>
</evidence>
<dbReference type="Gene3D" id="3.30.300.30">
    <property type="match status" value="1"/>
</dbReference>
<organism evidence="7 8">
    <name type="scientific">Nocardioides nanhaiensis</name>
    <dbReference type="NCBI Taxonomy" id="1476871"/>
    <lineage>
        <taxon>Bacteria</taxon>
        <taxon>Bacillati</taxon>
        <taxon>Actinomycetota</taxon>
        <taxon>Actinomycetes</taxon>
        <taxon>Propionibacteriales</taxon>
        <taxon>Nocardioidaceae</taxon>
        <taxon>Nocardioides</taxon>
    </lineage>
</organism>
<dbReference type="InterPro" id="IPR025110">
    <property type="entry name" value="AMP-bd_C"/>
</dbReference>
<dbReference type="PANTHER" id="PTHR43107:SF15">
    <property type="entry name" value="FATTY ACID TRANSPORT PROTEIN 3, ISOFORM A"/>
    <property type="match status" value="1"/>
</dbReference>
<feature type="domain" description="AMP-dependent synthetase/ligase" evidence="5">
    <location>
        <begin position="25"/>
        <end position="395"/>
    </location>
</feature>
<dbReference type="SUPFAM" id="SSF56801">
    <property type="entry name" value="Acetyl-CoA synthetase-like"/>
    <property type="match status" value="1"/>
</dbReference>
<reference evidence="8" key="1">
    <citation type="journal article" date="2019" name="Int. J. Syst. Evol. Microbiol.">
        <title>The Global Catalogue of Microorganisms (GCM) 10K type strain sequencing project: providing services to taxonomists for standard genome sequencing and annotation.</title>
        <authorList>
            <consortium name="The Broad Institute Genomics Platform"/>
            <consortium name="The Broad Institute Genome Sequencing Center for Infectious Disease"/>
            <person name="Wu L."/>
            <person name="Ma J."/>
        </authorList>
    </citation>
    <scope>NUCLEOTIDE SEQUENCE [LARGE SCALE GENOMIC DNA]</scope>
    <source>
        <strain evidence="8">JCM 18127</strain>
    </source>
</reference>
<dbReference type="Pfam" id="PF00501">
    <property type="entry name" value="AMP-binding"/>
    <property type="match status" value="1"/>
</dbReference>
<protein>
    <submittedName>
        <fullName evidence="7">ATP-dependent acyl-CoA ligase</fullName>
    </submittedName>
</protein>
<dbReference type="RefSeq" id="WP_345262487.1">
    <property type="nucleotide sequence ID" value="NZ_BAABIM010000001.1"/>
</dbReference>
<keyword evidence="2 7" id="KW-0436">Ligase</keyword>
<evidence type="ECO:0000313" key="8">
    <source>
        <dbReference type="Proteomes" id="UP001500621"/>
    </source>
</evidence>
<dbReference type="Pfam" id="PF13193">
    <property type="entry name" value="AMP-binding_C"/>
    <property type="match status" value="1"/>
</dbReference>
<comment type="similarity">
    <text evidence="1">Belongs to the ATP-dependent AMP-binding enzyme family.</text>
</comment>
<name>A0ABP8VTG1_9ACTN</name>
<evidence type="ECO:0000259" key="6">
    <source>
        <dbReference type="Pfam" id="PF13193"/>
    </source>
</evidence>
<keyword evidence="4" id="KW-0067">ATP-binding</keyword>
<sequence length="560" mass="62348">MTFRYYRDLRPTFTDRTQWALPAVLRHQAAVRPHAVWLDCPEERRTWTYAETLRAAERVGRSMLAAGAEQGDRVVLVAQNSSQFVRTWVGTAVAGLVEVPVNTAYEHDFLAHQVGTVEASLAVVDDVYAARFVAVAEAAKTIRKFWVIDTGHREEALQTLRAAGWDAAPWEELDEDATLPEVTEGLLPLPEVRPQDLASVLFTSGTTGPSKGVAMPHAQMYFFADECVSLVRLTADDCWMSVTPLFHGNAQFMAAYPTMVAGARFVTRSRFSASRWIDQVRESRVSVTNFIGVMMDFIHKQDPRADDADNPLRCVFAAPTASTILAPMRERFGIEAFVEVFGLTETSAPIISPYGEDRPAGAAGLAADEWFDVALVDPETDEEVPVGEIGELVIRPKVPFISSMGYFAMPDKTVEAWRNLWFHTGDALRRDEEGWFYFVDRFKDALRRRGENISSYELETSVLAHPAVVECAVIAVPADTEAGEDEVMVYVVLSEDGLPPTPEELYAHCESRIPSFAVPRYLRIVAEMPKTPSQRVQKAKLRALGVTSDTHDRLALTREA</sequence>
<dbReference type="InterPro" id="IPR042099">
    <property type="entry name" value="ANL_N_sf"/>
</dbReference>
<keyword evidence="8" id="KW-1185">Reference proteome</keyword>
<dbReference type="GO" id="GO:0016874">
    <property type="term" value="F:ligase activity"/>
    <property type="evidence" value="ECO:0007669"/>
    <property type="project" value="UniProtKB-KW"/>
</dbReference>
<evidence type="ECO:0000256" key="4">
    <source>
        <dbReference type="ARBA" id="ARBA00022840"/>
    </source>
</evidence>
<keyword evidence="3" id="KW-0547">Nucleotide-binding</keyword>
<dbReference type="Proteomes" id="UP001500621">
    <property type="component" value="Unassembled WGS sequence"/>
</dbReference>
<dbReference type="InterPro" id="IPR000873">
    <property type="entry name" value="AMP-dep_synth/lig_dom"/>
</dbReference>
<proteinExistence type="inferred from homology"/>
<dbReference type="Gene3D" id="3.40.50.12780">
    <property type="entry name" value="N-terminal domain of ligase-like"/>
    <property type="match status" value="1"/>
</dbReference>
<dbReference type="EMBL" id="BAABIM010000001">
    <property type="protein sequence ID" value="GAA4671541.1"/>
    <property type="molecule type" value="Genomic_DNA"/>
</dbReference>
<evidence type="ECO:0000256" key="3">
    <source>
        <dbReference type="ARBA" id="ARBA00022741"/>
    </source>
</evidence>
<dbReference type="PROSITE" id="PS00455">
    <property type="entry name" value="AMP_BINDING"/>
    <property type="match status" value="1"/>
</dbReference>
<comment type="caution">
    <text evidence="7">The sequence shown here is derived from an EMBL/GenBank/DDBJ whole genome shotgun (WGS) entry which is preliminary data.</text>
</comment>
<feature type="domain" description="AMP-binding enzyme C-terminal" evidence="6">
    <location>
        <begin position="457"/>
        <end position="533"/>
    </location>
</feature>
<evidence type="ECO:0000313" key="7">
    <source>
        <dbReference type="EMBL" id="GAA4671541.1"/>
    </source>
</evidence>
<dbReference type="PANTHER" id="PTHR43107">
    <property type="entry name" value="LONG-CHAIN FATTY ACID TRANSPORT PROTEIN"/>
    <property type="match status" value="1"/>
</dbReference>
<evidence type="ECO:0000256" key="2">
    <source>
        <dbReference type="ARBA" id="ARBA00022598"/>
    </source>
</evidence>
<dbReference type="InterPro" id="IPR045851">
    <property type="entry name" value="AMP-bd_C_sf"/>
</dbReference>
<gene>
    <name evidence="7" type="ORF">GCM10023226_05180</name>
</gene>
<evidence type="ECO:0000259" key="5">
    <source>
        <dbReference type="Pfam" id="PF00501"/>
    </source>
</evidence>